<gene>
    <name evidence="2" type="ORF">BWY41_01255</name>
</gene>
<protein>
    <submittedName>
        <fullName evidence="2">DNA polymerase V subunit UmuD</fullName>
    </submittedName>
</protein>
<dbReference type="AlphaFoldDB" id="A0A1V5SUJ2"/>
<evidence type="ECO:0000259" key="1">
    <source>
        <dbReference type="Pfam" id="PF00717"/>
    </source>
</evidence>
<proteinExistence type="predicted"/>
<sequence>MKFTGFANPSEQFAEKRLDLNALLIRHPAATFLLRAKGEDSKNLGICSGDILVIDRSIQPGDNALVVAAVEGTLRLSRVRAKNGKLLLPIGGEARVVGVVTAVIHFPG</sequence>
<dbReference type="CDD" id="cd06529">
    <property type="entry name" value="S24_LexA-like"/>
    <property type="match status" value="1"/>
</dbReference>
<evidence type="ECO:0000313" key="2">
    <source>
        <dbReference type="EMBL" id="OQA57632.1"/>
    </source>
</evidence>
<dbReference type="InterPro" id="IPR036286">
    <property type="entry name" value="LexA/Signal_pep-like_sf"/>
</dbReference>
<dbReference type="Pfam" id="PF00717">
    <property type="entry name" value="Peptidase_S24"/>
    <property type="match status" value="1"/>
</dbReference>
<accession>A0A1V5SUJ2</accession>
<reference evidence="2" key="1">
    <citation type="submission" date="2017-02" db="EMBL/GenBank/DDBJ databases">
        <title>Delving into the versatile metabolic prowess of the omnipresent phylum Bacteroidetes.</title>
        <authorList>
            <person name="Nobu M.K."/>
            <person name="Mei R."/>
            <person name="Narihiro T."/>
            <person name="Kuroda K."/>
            <person name="Liu W.-T."/>
        </authorList>
    </citation>
    <scope>NUCLEOTIDE SEQUENCE</scope>
    <source>
        <strain evidence="2">ADurb.Bin276</strain>
    </source>
</reference>
<dbReference type="InterPro" id="IPR039418">
    <property type="entry name" value="LexA-like"/>
</dbReference>
<comment type="caution">
    <text evidence="2">The sequence shown here is derived from an EMBL/GenBank/DDBJ whole genome shotgun (WGS) entry which is preliminary data.</text>
</comment>
<dbReference type="InterPro" id="IPR015927">
    <property type="entry name" value="Peptidase_S24_S26A/B/C"/>
</dbReference>
<dbReference type="SUPFAM" id="SSF51306">
    <property type="entry name" value="LexA/Signal peptidase"/>
    <property type="match status" value="1"/>
</dbReference>
<dbReference type="EMBL" id="MWBQ01000088">
    <property type="protein sequence ID" value="OQA57632.1"/>
    <property type="molecule type" value="Genomic_DNA"/>
</dbReference>
<name>A0A1V5SUJ2_9BACT</name>
<feature type="domain" description="Peptidase S24/S26A/S26B/S26C" evidence="1">
    <location>
        <begin position="8"/>
        <end position="88"/>
    </location>
</feature>
<dbReference type="Proteomes" id="UP000485569">
    <property type="component" value="Unassembled WGS sequence"/>
</dbReference>
<dbReference type="Gene3D" id="2.10.109.10">
    <property type="entry name" value="Umud Fragment, subunit A"/>
    <property type="match status" value="1"/>
</dbReference>
<organism evidence="2">
    <name type="scientific">Candidatus Atribacter allofermentans</name>
    <dbReference type="NCBI Taxonomy" id="1852833"/>
    <lineage>
        <taxon>Bacteria</taxon>
        <taxon>Pseudomonadati</taxon>
        <taxon>Atribacterota</taxon>
        <taxon>Atribacteria</taxon>
        <taxon>Atribacterales</taxon>
        <taxon>Atribacteraceae</taxon>
        <taxon>Atribacter</taxon>
    </lineage>
</organism>